<gene>
    <name evidence="2" type="ORF">CLV80_101193</name>
</gene>
<keyword evidence="1" id="KW-0812">Transmembrane</keyword>
<keyword evidence="1" id="KW-0472">Membrane</keyword>
<accession>A0A2T0W4M5</accession>
<dbReference type="OrthoDB" id="7867991at2"/>
<feature type="transmembrane region" description="Helical" evidence="1">
    <location>
        <begin position="78"/>
        <end position="98"/>
    </location>
</feature>
<sequence length="193" mass="20662">MTGSVATQFSGGQGQMAKSTNFAVEDTFWGYQIRSGRAPAIGVVMAQLLSYFFGACFMIAAVSMVAMPVLFFNGDVGVIRLAASVLFAAVGFYLLWFASRGSQAEVHVDTSVGEIREVISNRAGKPTTIGAYGFDAIGGVYIEPQPESAFASLVLQYRDTDQRVCVAEAIEAQLIPLRDRLAQDLMIAPRSAA</sequence>
<reference evidence="2 3" key="1">
    <citation type="submission" date="2018-03" db="EMBL/GenBank/DDBJ databases">
        <title>Genomic Encyclopedia of Archaeal and Bacterial Type Strains, Phase II (KMG-II): from individual species to whole genera.</title>
        <authorList>
            <person name="Goeker M."/>
        </authorList>
    </citation>
    <scope>NUCLEOTIDE SEQUENCE [LARGE SCALE GENOMIC DNA]</scope>
    <source>
        <strain evidence="2 3">DSM 101533</strain>
    </source>
</reference>
<organism evidence="2 3">
    <name type="scientific">Yoonia maritima</name>
    <dbReference type="NCBI Taxonomy" id="1435347"/>
    <lineage>
        <taxon>Bacteria</taxon>
        <taxon>Pseudomonadati</taxon>
        <taxon>Pseudomonadota</taxon>
        <taxon>Alphaproteobacteria</taxon>
        <taxon>Rhodobacterales</taxon>
        <taxon>Paracoccaceae</taxon>
        <taxon>Yoonia</taxon>
    </lineage>
</organism>
<dbReference type="Proteomes" id="UP000238007">
    <property type="component" value="Unassembled WGS sequence"/>
</dbReference>
<dbReference type="AlphaFoldDB" id="A0A2T0W4M5"/>
<protein>
    <submittedName>
        <fullName evidence="2">Uncharacterized protein</fullName>
    </submittedName>
</protein>
<dbReference type="EMBL" id="PVTP01000001">
    <property type="protein sequence ID" value="PRY80341.1"/>
    <property type="molecule type" value="Genomic_DNA"/>
</dbReference>
<name>A0A2T0W4M5_9RHOB</name>
<feature type="transmembrane region" description="Helical" evidence="1">
    <location>
        <begin position="48"/>
        <end position="72"/>
    </location>
</feature>
<dbReference type="RefSeq" id="WP_106353808.1">
    <property type="nucleotide sequence ID" value="NZ_PVTP01000001.1"/>
</dbReference>
<evidence type="ECO:0000313" key="3">
    <source>
        <dbReference type="Proteomes" id="UP000238007"/>
    </source>
</evidence>
<proteinExistence type="predicted"/>
<comment type="caution">
    <text evidence="2">The sequence shown here is derived from an EMBL/GenBank/DDBJ whole genome shotgun (WGS) entry which is preliminary data.</text>
</comment>
<evidence type="ECO:0000313" key="2">
    <source>
        <dbReference type="EMBL" id="PRY80341.1"/>
    </source>
</evidence>
<keyword evidence="3" id="KW-1185">Reference proteome</keyword>
<keyword evidence="1" id="KW-1133">Transmembrane helix</keyword>
<evidence type="ECO:0000256" key="1">
    <source>
        <dbReference type="SAM" id="Phobius"/>
    </source>
</evidence>